<accession>A0A8T1PCT3</accession>
<feature type="transmembrane region" description="Helical" evidence="4">
    <location>
        <begin position="39"/>
        <end position="60"/>
    </location>
</feature>
<keyword evidence="4" id="KW-0472">Membrane</keyword>
<dbReference type="GO" id="GO:0016788">
    <property type="term" value="F:hydrolase activity, acting on ester bonds"/>
    <property type="evidence" value="ECO:0007669"/>
    <property type="project" value="InterPro"/>
</dbReference>
<dbReference type="EMBL" id="CM031833">
    <property type="protein sequence ID" value="KAG6693654.1"/>
    <property type="molecule type" value="Genomic_DNA"/>
</dbReference>
<sequence>MTLRLRYLFHQLHLHLYLFVAQVFVLLMVLAIMDAQHKLLSSVLCYFLVLFLLSGQQVSVQGHLTSDFRPSKLFVFGDSYADTGNTNKSESAWKHPYGITFPGKPYGRFSDGRVLTDYVAKFIGVKSPIQYRWRKYWISLLRYGMNFAYGGTGAFDSVVYPGPNMTTQIDFFQHLIKKKVFTARDLKSSVCLVSLVGNDYTTYIARNGSAQGWKSFIKALINQLAVNLKRIHGLGVQKIAVTGLQPLGCLPPRTASSTFRKCNATDNSLVSFHNLLLQQAVAKLNNETSGRSSFVILDLYDSFMSVMENKGSIKFENPLKPCCFGISSEYSCGSVDENGAKKYTVCEDPESAFFWDAAHPTQQGWRAVFPALQASLQKLYY</sequence>
<keyword evidence="7" id="KW-1185">Reference proteome</keyword>
<name>A0A8T1PCT3_CARIL</name>
<proteinExistence type="predicted"/>
<organism evidence="5 7">
    <name type="scientific">Carya illinoinensis</name>
    <name type="common">Pecan</name>
    <dbReference type="NCBI Taxonomy" id="32201"/>
    <lineage>
        <taxon>Eukaryota</taxon>
        <taxon>Viridiplantae</taxon>
        <taxon>Streptophyta</taxon>
        <taxon>Embryophyta</taxon>
        <taxon>Tracheophyta</taxon>
        <taxon>Spermatophyta</taxon>
        <taxon>Magnoliopsida</taxon>
        <taxon>eudicotyledons</taxon>
        <taxon>Gunneridae</taxon>
        <taxon>Pentapetalae</taxon>
        <taxon>rosids</taxon>
        <taxon>fabids</taxon>
        <taxon>Fagales</taxon>
        <taxon>Juglandaceae</taxon>
        <taxon>Carya</taxon>
    </lineage>
</organism>
<keyword evidence="1" id="KW-0378">Hydrolase</keyword>
<keyword evidence="2" id="KW-0442">Lipid degradation</keyword>
<evidence type="ECO:0000313" key="5">
    <source>
        <dbReference type="EMBL" id="KAG6640545.1"/>
    </source>
</evidence>
<dbReference type="PANTHER" id="PTHR46020:SF32">
    <property type="entry name" value="GDSL ESTERASE_LIPASE"/>
    <property type="match status" value="1"/>
</dbReference>
<dbReference type="Proteomes" id="UP000811246">
    <property type="component" value="Chromosome 9"/>
</dbReference>
<dbReference type="PANTHER" id="PTHR46020">
    <property type="entry name" value="OSJNBB0059K02.9 PROTEIN"/>
    <property type="match status" value="1"/>
</dbReference>
<dbReference type="Proteomes" id="UP000811609">
    <property type="component" value="Chromosome 9"/>
</dbReference>
<keyword evidence="4" id="KW-0812">Transmembrane</keyword>
<dbReference type="InterPro" id="IPR035669">
    <property type="entry name" value="SGNH_plant_lipase-like"/>
</dbReference>
<dbReference type="GO" id="GO:0016042">
    <property type="term" value="P:lipid catabolic process"/>
    <property type="evidence" value="ECO:0007669"/>
    <property type="project" value="UniProtKB-KW"/>
</dbReference>
<reference evidence="6" key="2">
    <citation type="submission" date="2021-01" db="EMBL/GenBank/DDBJ databases">
        <authorList>
            <person name="Lovell J.T."/>
            <person name="Bentley N."/>
            <person name="Bhattarai G."/>
            <person name="Jenkins J.W."/>
            <person name="Sreedasyam A."/>
            <person name="Alarcon Y."/>
            <person name="Bock C."/>
            <person name="Boston L."/>
            <person name="Carlson J."/>
            <person name="Cervantes K."/>
            <person name="Clermont K."/>
            <person name="Krom N."/>
            <person name="Kubenka K."/>
            <person name="Mamidi S."/>
            <person name="Mattison C."/>
            <person name="Monteros M."/>
            <person name="Pisani C."/>
            <person name="Plott C."/>
            <person name="Rajasekar S."/>
            <person name="Rhein H.S."/>
            <person name="Rohla C."/>
            <person name="Song M."/>
            <person name="Hilaire R.S."/>
            <person name="Shu S."/>
            <person name="Wells L."/>
            <person name="Wang X."/>
            <person name="Webber J."/>
            <person name="Heerema R.J."/>
            <person name="Klein P."/>
            <person name="Conner P."/>
            <person name="Grauke L."/>
            <person name="Grimwood J."/>
            <person name="Schmutz J."/>
            <person name="Randall J.J."/>
        </authorList>
    </citation>
    <scope>NUCLEOTIDE SEQUENCE</scope>
    <source>
        <tissue evidence="6">Leaf</tissue>
    </source>
</reference>
<dbReference type="InterPro" id="IPR001087">
    <property type="entry name" value="GDSL"/>
</dbReference>
<dbReference type="CDD" id="cd01837">
    <property type="entry name" value="SGNH_plant_lipase_like"/>
    <property type="match status" value="1"/>
</dbReference>
<keyword evidence="4" id="KW-1133">Transmembrane helix</keyword>
<keyword evidence="3" id="KW-0443">Lipid metabolism</keyword>
<evidence type="ECO:0000313" key="6">
    <source>
        <dbReference type="EMBL" id="KAG6693654.1"/>
    </source>
</evidence>
<protein>
    <recommendedName>
        <fullName evidence="8">GDSL esterase/lipase</fullName>
    </recommendedName>
</protein>
<dbReference type="Pfam" id="PF00657">
    <property type="entry name" value="Lipase_GDSL"/>
    <property type="match status" value="1"/>
</dbReference>
<evidence type="ECO:0000256" key="3">
    <source>
        <dbReference type="ARBA" id="ARBA00023098"/>
    </source>
</evidence>
<evidence type="ECO:0000256" key="2">
    <source>
        <dbReference type="ARBA" id="ARBA00022963"/>
    </source>
</evidence>
<evidence type="ECO:0008006" key="8">
    <source>
        <dbReference type="Google" id="ProtNLM"/>
    </source>
</evidence>
<feature type="transmembrane region" description="Helical" evidence="4">
    <location>
        <begin position="12"/>
        <end position="33"/>
    </location>
</feature>
<evidence type="ECO:0000256" key="4">
    <source>
        <dbReference type="SAM" id="Phobius"/>
    </source>
</evidence>
<reference evidence="5" key="1">
    <citation type="submission" date="2020-12" db="EMBL/GenBank/DDBJ databases">
        <title>WGS assembly of Carya illinoinensis cv. Pawnee.</title>
        <authorList>
            <person name="Platts A."/>
            <person name="Shu S."/>
            <person name="Wright S."/>
            <person name="Barry K."/>
            <person name="Edger P."/>
            <person name="Pires J.C."/>
            <person name="Schmutz J."/>
        </authorList>
    </citation>
    <scope>NUCLEOTIDE SEQUENCE</scope>
    <source>
        <tissue evidence="5">Leaf</tissue>
    </source>
</reference>
<dbReference type="EMBL" id="CM031817">
    <property type="protein sequence ID" value="KAG6640545.1"/>
    <property type="molecule type" value="Genomic_DNA"/>
</dbReference>
<gene>
    <name evidence="5" type="ORF">CIPAW_09G011300</name>
    <name evidence="6" type="ORF">I3842_09G011200</name>
</gene>
<evidence type="ECO:0000313" key="7">
    <source>
        <dbReference type="Proteomes" id="UP000811609"/>
    </source>
</evidence>
<dbReference type="AlphaFoldDB" id="A0A8T1PCT3"/>
<comment type="caution">
    <text evidence="5">The sequence shown here is derived from an EMBL/GenBank/DDBJ whole genome shotgun (WGS) entry which is preliminary data.</text>
</comment>
<evidence type="ECO:0000256" key="1">
    <source>
        <dbReference type="ARBA" id="ARBA00022801"/>
    </source>
</evidence>